<dbReference type="EMBL" id="JAPMOS010000011">
    <property type="protein sequence ID" value="KAJ4460752.1"/>
    <property type="molecule type" value="Genomic_DNA"/>
</dbReference>
<dbReference type="InterPro" id="IPR012347">
    <property type="entry name" value="Ferritin-like"/>
</dbReference>
<accession>A0ABQ8UNJ1</accession>
<sequence length="170" mass="20355">MQQNQLSEAMEERLGRQVAEEYWTEQFYISMSNEAEHQNMHGMSKWLRQEAEDEHMHGRKLADYILARGNHVKLPHLRPIPSQWESLEKMFVELAENERRVTEAYNTHIDACVAERDHATCAFLRFYVLNQVEELQVARDILFRFSLIRNAPYMIMTVDRYFYELAARKK</sequence>
<evidence type="ECO:0000313" key="2">
    <source>
        <dbReference type="EMBL" id="KAJ4460752.1"/>
    </source>
</evidence>
<proteinExistence type="predicted"/>
<dbReference type="InterPro" id="IPR041719">
    <property type="entry name" value="Ferritin_prok"/>
</dbReference>
<evidence type="ECO:0000313" key="3">
    <source>
        <dbReference type="Proteomes" id="UP001141327"/>
    </source>
</evidence>
<dbReference type="CDD" id="cd01055">
    <property type="entry name" value="Nonheme_Ferritin"/>
    <property type="match status" value="1"/>
</dbReference>
<evidence type="ECO:0000259" key="1">
    <source>
        <dbReference type="PROSITE" id="PS50905"/>
    </source>
</evidence>
<dbReference type="InterPro" id="IPR009040">
    <property type="entry name" value="Ferritin-like_diiron"/>
</dbReference>
<dbReference type="Gene3D" id="1.20.1260.10">
    <property type="match status" value="1"/>
</dbReference>
<organism evidence="2 3">
    <name type="scientific">Paratrimastix pyriformis</name>
    <dbReference type="NCBI Taxonomy" id="342808"/>
    <lineage>
        <taxon>Eukaryota</taxon>
        <taxon>Metamonada</taxon>
        <taxon>Preaxostyla</taxon>
        <taxon>Paratrimastigidae</taxon>
        <taxon>Paratrimastix</taxon>
    </lineage>
</organism>
<dbReference type="PROSITE" id="PS50905">
    <property type="entry name" value="FERRITIN_LIKE"/>
    <property type="match status" value="1"/>
</dbReference>
<dbReference type="InterPro" id="IPR009078">
    <property type="entry name" value="Ferritin-like_SF"/>
</dbReference>
<dbReference type="Pfam" id="PF00210">
    <property type="entry name" value="Ferritin"/>
    <property type="match status" value="1"/>
</dbReference>
<name>A0ABQ8UNJ1_9EUKA</name>
<dbReference type="SUPFAM" id="SSF47240">
    <property type="entry name" value="Ferritin-like"/>
    <property type="match status" value="1"/>
</dbReference>
<keyword evidence="3" id="KW-1185">Reference proteome</keyword>
<reference evidence="2" key="1">
    <citation type="journal article" date="2022" name="bioRxiv">
        <title>Genomics of Preaxostyla Flagellates Illuminates Evolutionary Transitions and the Path Towards Mitochondrial Loss.</title>
        <authorList>
            <person name="Novak L.V.F."/>
            <person name="Treitli S.C."/>
            <person name="Pyrih J."/>
            <person name="Halakuc P."/>
            <person name="Pipaliya S.V."/>
            <person name="Vacek V."/>
            <person name="Brzon O."/>
            <person name="Soukal P."/>
            <person name="Eme L."/>
            <person name="Dacks J.B."/>
            <person name="Karnkowska A."/>
            <person name="Elias M."/>
            <person name="Hampl V."/>
        </authorList>
    </citation>
    <scope>NUCLEOTIDE SEQUENCE</scope>
    <source>
        <strain evidence="2">RCP-MX</strain>
    </source>
</reference>
<comment type="caution">
    <text evidence="2">The sequence shown here is derived from an EMBL/GenBank/DDBJ whole genome shotgun (WGS) entry which is preliminary data.</text>
</comment>
<feature type="domain" description="Ferritin-like diiron" evidence="1">
    <location>
        <begin position="4"/>
        <end position="149"/>
    </location>
</feature>
<dbReference type="InterPro" id="IPR008331">
    <property type="entry name" value="Ferritin_DPS_dom"/>
</dbReference>
<dbReference type="Proteomes" id="UP001141327">
    <property type="component" value="Unassembled WGS sequence"/>
</dbReference>
<protein>
    <submittedName>
        <fullName evidence="2">Ferritin</fullName>
    </submittedName>
</protein>
<gene>
    <name evidence="2" type="ORF">PAPYR_2989</name>
</gene>